<accession>A0ABY2XG54</accession>
<keyword evidence="12" id="KW-1185">Reference proteome</keyword>
<dbReference type="Pfam" id="PF14579">
    <property type="entry name" value="HHH_6"/>
    <property type="match status" value="1"/>
</dbReference>
<reference evidence="11 12" key="1">
    <citation type="submission" date="2019-05" db="EMBL/GenBank/DDBJ databases">
        <title>Marivita sp. nov. isolated from sea sediment.</title>
        <authorList>
            <person name="Kim W."/>
        </authorList>
    </citation>
    <scope>NUCLEOTIDE SEQUENCE [LARGE SCALE GENOMIC DNA]</scope>
    <source>
        <strain evidence="11 12">CAU 1492</strain>
    </source>
</reference>
<organism evidence="11 12">
    <name type="scientific">Arenibacterium halophilum</name>
    <dbReference type="NCBI Taxonomy" id="2583821"/>
    <lineage>
        <taxon>Bacteria</taxon>
        <taxon>Pseudomonadati</taxon>
        <taxon>Pseudomonadota</taxon>
        <taxon>Alphaproteobacteria</taxon>
        <taxon>Rhodobacterales</taxon>
        <taxon>Paracoccaceae</taxon>
        <taxon>Arenibacterium</taxon>
    </lineage>
</organism>
<dbReference type="EMBL" id="VCPC01000001">
    <property type="protein sequence ID" value="TMV15648.1"/>
    <property type="molecule type" value="Genomic_DNA"/>
</dbReference>
<name>A0ABY2XG54_9RHOB</name>
<keyword evidence="7 9" id="KW-0234">DNA repair</keyword>
<dbReference type="SMART" id="SM00481">
    <property type="entry name" value="POLIIIAc"/>
    <property type="match status" value="1"/>
</dbReference>
<evidence type="ECO:0000256" key="1">
    <source>
        <dbReference type="ARBA" id="ARBA00022490"/>
    </source>
</evidence>
<keyword evidence="6 9" id="KW-0239">DNA-directed DNA polymerase</keyword>
<protein>
    <recommendedName>
        <fullName evidence="9">Error-prone DNA polymerase</fullName>
        <ecNumber evidence="9">2.7.7.7</ecNumber>
    </recommendedName>
</protein>
<dbReference type="RefSeq" id="WP_138862990.1">
    <property type="nucleotide sequence ID" value="NZ_VCPC01000001.1"/>
</dbReference>
<dbReference type="Pfam" id="PF17657">
    <property type="entry name" value="DNA_pol3_finger"/>
    <property type="match status" value="1"/>
</dbReference>
<evidence type="ECO:0000259" key="10">
    <source>
        <dbReference type="SMART" id="SM00481"/>
    </source>
</evidence>
<dbReference type="InterPro" id="IPR011708">
    <property type="entry name" value="DNA_pol3_alpha_NTPase_dom"/>
</dbReference>
<evidence type="ECO:0000256" key="6">
    <source>
        <dbReference type="ARBA" id="ARBA00022932"/>
    </source>
</evidence>
<dbReference type="PANTHER" id="PTHR32294">
    <property type="entry name" value="DNA POLYMERASE III SUBUNIT ALPHA"/>
    <property type="match status" value="1"/>
</dbReference>
<feature type="domain" description="Polymerase/histidinol phosphatase N-terminal" evidence="10">
    <location>
        <begin position="3"/>
        <end position="105"/>
    </location>
</feature>
<proteinExistence type="inferred from homology"/>
<evidence type="ECO:0000256" key="4">
    <source>
        <dbReference type="ARBA" id="ARBA00022705"/>
    </source>
</evidence>
<keyword evidence="4 9" id="KW-0235">DNA replication</keyword>
<comment type="catalytic activity">
    <reaction evidence="8 9">
        <text>DNA(n) + a 2'-deoxyribonucleoside 5'-triphosphate = DNA(n+1) + diphosphate</text>
        <dbReference type="Rhea" id="RHEA:22508"/>
        <dbReference type="Rhea" id="RHEA-COMP:17339"/>
        <dbReference type="Rhea" id="RHEA-COMP:17340"/>
        <dbReference type="ChEBI" id="CHEBI:33019"/>
        <dbReference type="ChEBI" id="CHEBI:61560"/>
        <dbReference type="ChEBI" id="CHEBI:173112"/>
        <dbReference type="EC" id="2.7.7.7"/>
    </reaction>
</comment>
<dbReference type="EC" id="2.7.7.7" evidence="9"/>
<keyword evidence="5 9" id="KW-0227">DNA damage</keyword>
<gene>
    <name evidence="11" type="primary">dnaE</name>
    <name evidence="9" type="synonym">dnaE2</name>
    <name evidence="11" type="ORF">FGK64_06775</name>
</gene>
<sequence>MFAELSAQSNFTFLTGASHPEEYMAEACALGHPALAIADDNSVAGIVRAHAAARSIAREVRERQAWDSAHAPIGPPCPPELARSASFPLCNVPRLIPAARLLFADAPPITVLTRDRTGWGNLCRILSAGRLRAAKGDCHLTLSDLLERPEGLHLLLWPQAGQSPGGAGGWGPHMDALTRRFDGQMHLLLTPAYDGADARRFDTLAAEAASLGLPLLASAAPRMHRNRRRLADVLSAIRLRCRVDQLGRAALANGEQRLRGTAEMYRLFAGHEIAVDAASALAQSLTFSLDELRYEYPSEAGTGETADDRLARLAAEGLAWRYPSGAPARVQAMMQHELTLIARLRYAPYFLTVHDIVAFARSRDILCQGRGSAANSVVCYCLGITSVSPEIGTMVFERFVSEARDEPPDIDVDFEHERREEVIQHIYDRYGRDRAGLCATVIHYRGKRAIREVGRAMGLSEDTIAALSSQLWGFFSSSGLEDSRLREIGLDPGDRRLRQTLDLVREIDGFPRHLSQHVGGFIITRGRLDELVPIENAAMADRTVICWDKDDIDALGILKVDVLSLGMLTCIRKAFDLIARHHGTRHALATLPPEDPRVYDMLCRADSIGVFQVESRAQMNFLPRMRPRNFYDLVIEVAIIRPGPIQGDMVHPYIRRRNGEEQVSFPSDALGAVLGKTLGVPLFQEQAMQIAIVGAGFTPDQADRLRRSLATFKKHGNVSEFRGLFLRGMAKNGYDNDFAERCFSQIEGFGSYGFPESHAASFALLVYASAWVKHHHPGIFACALLNSQPMGFYAPAQIVRDAREHGVTVRPVEINASFWDNTMEPDGHGGLALRLGFRQIKGLSEEDAGWITAARGNGYHQVADLWRRAGLSRATIERLAEADAFAALGLSRREALWAARAIAGTEPLPLFSRDLGDELAHEPAATLAPMTLGESVVEDYVATRLSLKAHPMALLRPFLTPP</sequence>
<dbReference type="InterPro" id="IPR023073">
    <property type="entry name" value="DnaE2"/>
</dbReference>
<dbReference type="Gene3D" id="1.10.150.870">
    <property type="match status" value="1"/>
</dbReference>
<evidence type="ECO:0000313" key="12">
    <source>
        <dbReference type="Proteomes" id="UP001191082"/>
    </source>
</evidence>
<dbReference type="GO" id="GO:0003887">
    <property type="term" value="F:DNA-directed DNA polymerase activity"/>
    <property type="evidence" value="ECO:0007669"/>
    <property type="project" value="UniProtKB-EC"/>
</dbReference>
<comment type="similarity">
    <text evidence="9">Belongs to the DNA polymerase type-C family. DnaE2 subfamily.</text>
</comment>
<comment type="function">
    <text evidence="9">DNA polymerase involved in damage-induced mutagenesis and translesion synthesis (TLS). It is not the major replicative DNA polymerase.</text>
</comment>
<dbReference type="InterPro" id="IPR040982">
    <property type="entry name" value="DNA_pol3_finger"/>
</dbReference>
<evidence type="ECO:0000256" key="2">
    <source>
        <dbReference type="ARBA" id="ARBA00022679"/>
    </source>
</evidence>
<evidence type="ECO:0000256" key="7">
    <source>
        <dbReference type="ARBA" id="ARBA00023204"/>
    </source>
</evidence>
<evidence type="ECO:0000313" key="11">
    <source>
        <dbReference type="EMBL" id="TMV15648.1"/>
    </source>
</evidence>
<keyword evidence="3 9" id="KW-0548">Nucleotidyltransferase</keyword>
<keyword evidence="1 9" id="KW-0963">Cytoplasm</keyword>
<dbReference type="Gene3D" id="3.20.20.140">
    <property type="entry name" value="Metal-dependent hydrolases"/>
    <property type="match status" value="1"/>
</dbReference>
<keyword evidence="2 9" id="KW-0808">Transferase</keyword>
<dbReference type="HAMAP" id="MF_01902">
    <property type="entry name" value="DNApol_error_prone"/>
    <property type="match status" value="1"/>
</dbReference>
<dbReference type="CDD" id="cd07434">
    <property type="entry name" value="PHP_PolIIIA_DnaE2"/>
    <property type="match status" value="1"/>
</dbReference>
<evidence type="ECO:0000256" key="8">
    <source>
        <dbReference type="ARBA" id="ARBA00049244"/>
    </source>
</evidence>
<dbReference type="InterPro" id="IPR004805">
    <property type="entry name" value="DnaE2/DnaE/PolC"/>
</dbReference>
<comment type="caution">
    <text evidence="11">The sequence shown here is derived from an EMBL/GenBank/DDBJ whole genome shotgun (WGS) entry which is preliminary data.</text>
</comment>
<dbReference type="NCBIfam" id="TIGR00594">
    <property type="entry name" value="polc"/>
    <property type="match status" value="1"/>
</dbReference>
<dbReference type="Proteomes" id="UP001191082">
    <property type="component" value="Unassembled WGS sequence"/>
</dbReference>
<comment type="subcellular location">
    <subcellularLocation>
        <location evidence="9">Cytoplasm</location>
    </subcellularLocation>
</comment>
<evidence type="ECO:0000256" key="3">
    <source>
        <dbReference type="ARBA" id="ARBA00022695"/>
    </source>
</evidence>
<evidence type="ECO:0000256" key="9">
    <source>
        <dbReference type="HAMAP-Rule" id="MF_01902"/>
    </source>
</evidence>
<evidence type="ECO:0000256" key="5">
    <source>
        <dbReference type="ARBA" id="ARBA00022763"/>
    </source>
</evidence>
<dbReference type="NCBIfam" id="NF004225">
    <property type="entry name" value="PRK05672.1"/>
    <property type="match status" value="1"/>
</dbReference>
<dbReference type="InterPro" id="IPR003141">
    <property type="entry name" value="Pol/His_phosphatase_N"/>
</dbReference>
<dbReference type="InterPro" id="IPR029460">
    <property type="entry name" value="DNAPol_HHH"/>
</dbReference>
<dbReference type="PANTHER" id="PTHR32294:SF4">
    <property type="entry name" value="ERROR-PRONE DNA POLYMERASE"/>
    <property type="match status" value="1"/>
</dbReference>
<dbReference type="Pfam" id="PF07733">
    <property type="entry name" value="DNA_pol3_alpha"/>
    <property type="match status" value="1"/>
</dbReference>